<evidence type="ECO:0000259" key="5">
    <source>
        <dbReference type="Pfam" id="PF17384"/>
    </source>
</evidence>
<name>A0A6J4LBV8_9SPHI</name>
<sequence>MTLQEEITRLVEAVLEGTSFFIVDVTVTGQHSRPKIAVSLDGDEGITIDDCAKVSRELGNQIEQKDLVPLAYTLEVSSPGLGQPLKLPRQYTRHLGRNLKVHLRDGNLRTGRLAAANEREITLEEAVKGKKKGEAPPAVIIPLEEIDKTFVLVSFN</sequence>
<feature type="domain" description="Ribosome maturation factor RimP C-terminal" evidence="5">
    <location>
        <begin position="85"/>
        <end position="155"/>
    </location>
</feature>
<dbReference type="InterPro" id="IPR028989">
    <property type="entry name" value="RimP_N"/>
</dbReference>
<evidence type="ECO:0000313" key="6">
    <source>
        <dbReference type="EMBL" id="CAA9324642.1"/>
    </source>
</evidence>
<gene>
    <name evidence="3" type="primary">rimP</name>
    <name evidence="6" type="ORF">AVDCRST_MAG56-7107</name>
</gene>
<dbReference type="HAMAP" id="MF_01077">
    <property type="entry name" value="RimP"/>
    <property type="match status" value="1"/>
</dbReference>
<evidence type="ECO:0000256" key="2">
    <source>
        <dbReference type="ARBA" id="ARBA00022517"/>
    </source>
</evidence>
<dbReference type="EMBL" id="CADCTQ010000587">
    <property type="protein sequence ID" value="CAA9324642.1"/>
    <property type="molecule type" value="Genomic_DNA"/>
</dbReference>
<dbReference type="AlphaFoldDB" id="A0A6J4LBV8"/>
<keyword evidence="1 3" id="KW-0963">Cytoplasm</keyword>
<dbReference type="PANTHER" id="PTHR33867:SF1">
    <property type="entry name" value="RIBOSOME MATURATION FACTOR RIMP"/>
    <property type="match status" value="1"/>
</dbReference>
<comment type="function">
    <text evidence="3">Required for maturation of 30S ribosomal subunits.</text>
</comment>
<feature type="domain" description="Ribosome maturation factor RimP N-terminal" evidence="4">
    <location>
        <begin position="10"/>
        <end position="81"/>
    </location>
</feature>
<protein>
    <recommendedName>
        <fullName evidence="3">Ribosome maturation factor RimP</fullName>
    </recommendedName>
</protein>
<evidence type="ECO:0000256" key="1">
    <source>
        <dbReference type="ARBA" id="ARBA00022490"/>
    </source>
</evidence>
<evidence type="ECO:0000259" key="4">
    <source>
        <dbReference type="Pfam" id="PF02576"/>
    </source>
</evidence>
<dbReference type="GO" id="GO:0006412">
    <property type="term" value="P:translation"/>
    <property type="evidence" value="ECO:0007669"/>
    <property type="project" value="TreeGrafter"/>
</dbReference>
<dbReference type="Pfam" id="PF17384">
    <property type="entry name" value="DUF150_C"/>
    <property type="match status" value="1"/>
</dbReference>
<organism evidence="6">
    <name type="scientific">uncultured Cytophagales bacterium</name>
    <dbReference type="NCBI Taxonomy" id="158755"/>
    <lineage>
        <taxon>Bacteria</taxon>
        <taxon>Pseudomonadati</taxon>
        <taxon>Bacteroidota</taxon>
        <taxon>Sphingobacteriia</taxon>
        <taxon>Sphingobacteriales</taxon>
        <taxon>environmental samples</taxon>
    </lineage>
</organism>
<evidence type="ECO:0000256" key="3">
    <source>
        <dbReference type="HAMAP-Rule" id="MF_01077"/>
    </source>
</evidence>
<reference evidence="6" key="1">
    <citation type="submission" date="2020-02" db="EMBL/GenBank/DDBJ databases">
        <authorList>
            <person name="Meier V. D."/>
        </authorList>
    </citation>
    <scope>NUCLEOTIDE SEQUENCE</scope>
    <source>
        <strain evidence="6">AVDCRST_MAG56</strain>
    </source>
</reference>
<proteinExistence type="inferred from homology"/>
<dbReference type="GO" id="GO:0000028">
    <property type="term" value="P:ribosomal small subunit assembly"/>
    <property type="evidence" value="ECO:0007669"/>
    <property type="project" value="TreeGrafter"/>
</dbReference>
<accession>A0A6J4LBV8</accession>
<dbReference type="PANTHER" id="PTHR33867">
    <property type="entry name" value="RIBOSOME MATURATION FACTOR RIMP"/>
    <property type="match status" value="1"/>
</dbReference>
<dbReference type="GO" id="GO:0005829">
    <property type="term" value="C:cytosol"/>
    <property type="evidence" value="ECO:0007669"/>
    <property type="project" value="TreeGrafter"/>
</dbReference>
<comment type="similarity">
    <text evidence="3">Belongs to the RimP family.</text>
</comment>
<dbReference type="InterPro" id="IPR028998">
    <property type="entry name" value="RimP_C"/>
</dbReference>
<dbReference type="Pfam" id="PF02576">
    <property type="entry name" value="RimP_N"/>
    <property type="match status" value="1"/>
</dbReference>
<dbReference type="Gene3D" id="3.30.300.70">
    <property type="entry name" value="RimP-like superfamily, N-terminal"/>
    <property type="match status" value="1"/>
</dbReference>
<dbReference type="SUPFAM" id="SSF75420">
    <property type="entry name" value="YhbC-like, N-terminal domain"/>
    <property type="match status" value="1"/>
</dbReference>
<dbReference type="InterPro" id="IPR003728">
    <property type="entry name" value="Ribosome_maturation_RimP"/>
</dbReference>
<dbReference type="InterPro" id="IPR035956">
    <property type="entry name" value="RimP_N_sf"/>
</dbReference>
<comment type="subcellular location">
    <subcellularLocation>
        <location evidence="3">Cytoplasm</location>
    </subcellularLocation>
</comment>
<keyword evidence="2 3" id="KW-0690">Ribosome biogenesis</keyword>